<feature type="region of interest" description="Disordered" evidence="3">
    <location>
        <begin position="830"/>
        <end position="895"/>
    </location>
</feature>
<feature type="region of interest" description="Disordered" evidence="3">
    <location>
        <begin position="520"/>
        <end position="591"/>
    </location>
</feature>
<dbReference type="PANTHER" id="PTHR24020:SF84">
    <property type="entry name" value="VWFA DOMAIN-CONTAINING PROTEIN"/>
    <property type="match status" value="1"/>
</dbReference>
<keyword evidence="7" id="KW-1185">Reference proteome</keyword>
<feature type="compositionally biased region" description="Basic and acidic residues" evidence="3">
    <location>
        <begin position="486"/>
        <end position="498"/>
    </location>
</feature>
<feature type="region of interest" description="Disordered" evidence="3">
    <location>
        <begin position="330"/>
        <end position="498"/>
    </location>
</feature>
<dbReference type="Gene3D" id="3.40.50.410">
    <property type="entry name" value="von Willebrand factor, type A domain"/>
    <property type="match status" value="1"/>
</dbReference>
<keyword evidence="2" id="KW-0472">Membrane</keyword>
<dbReference type="PANTHER" id="PTHR24020">
    <property type="entry name" value="COLLAGEN ALPHA"/>
    <property type="match status" value="1"/>
</dbReference>
<feature type="compositionally biased region" description="Basic and acidic residues" evidence="3">
    <location>
        <begin position="573"/>
        <end position="586"/>
    </location>
</feature>
<evidence type="ECO:0000259" key="5">
    <source>
        <dbReference type="PROSITE" id="PS50234"/>
    </source>
</evidence>
<feature type="region of interest" description="Disordered" evidence="3">
    <location>
        <begin position="656"/>
        <end position="761"/>
    </location>
</feature>
<feature type="compositionally biased region" description="Low complexity" evidence="3">
    <location>
        <begin position="673"/>
        <end position="684"/>
    </location>
</feature>
<comment type="caution">
    <text evidence="6">The sequence shown here is derived from an EMBL/GenBank/DDBJ whole genome shotgun (WGS) entry which is preliminary data.</text>
</comment>
<dbReference type="GeneID" id="94196023"/>
<organism evidence="6 7">
    <name type="scientific">Babesia caballi</name>
    <dbReference type="NCBI Taxonomy" id="5871"/>
    <lineage>
        <taxon>Eukaryota</taxon>
        <taxon>Sar</taxon>
        <taxon>Alveolata</taxon>
        <taxon>Apicomplexa</taxon>
        <taxon>Aconoidasida</taxon>
        <taxon>Piroplasmida</taxon>
        <taxon>Babesiidae</taxon>
        <taxon>Babesia</taxon>
    </lineage>
</organism>
<feature type="compositionally biased region" description="Basic and acidic residues" evidence="3">
    <location>
        <begin position="407"/>
        <end position="425"/>
    </location>
</feature>
<dbReference type="SMART" id="SM00327">
    <property type="entry name" value="VWA"/>
    <property type="match status" value="1"/>
</dbReference>
<evidence type="ECO:0000256" key="2">
    <source>
        <dbReference type="ARBA" id="ARBA00022475"/>
    </source>
</evidence>
<feature type="domain" description="VWFA" evidence="5">
    <location>
        <begin position="45"/>
        <end position="227"/>
    </location>
</feature>
<feature type="chain" id="PRO_5043495383" evidence="4">
    <location>
        <begin position="24"/>
        <end position="917"/>
    </location>
</feature>
<feature type="region of interest" description="Disordered" evidence="3">
    <location>
        <begin position="781"/>
        <end position="816"/>
    </location>
</feature>
<proteinExistence type="predicted"/>
<dbReference type="PROSITE" id="PS50092">
    <property type="entry name" value="TSP1"/>
    <property type="match status" value="1"/>
</dbReference>
<protein>
    <submittedName>
        <fullName evidence="6">Thrombospondin-related anonymous protein</fullName>
    </submittedName>
</protein>
<keyword evidence="4" id="KW-0732">Signal</keyword>
<dbReference type="AlphaFoldDB" id="A0AAV4LY55"/>
<dbReference type="Gene3D" id="2.20.100.10">
    <property type="entry name" value="Thrombospondin type-1 (TSP1) repeat"/>
    <property type="match status" value="1"/>
</dbReference>
<dbReference type="InterPro" id="IPR000884">
    <property type="entry name" value="TSP1_rpt"/>
</dbReference>
<name>A0AAV4LY55_BABCB</name>
<feature type="compositionally biased region" description="Basic residues" evidence="3">
    <location>
        <begin position="851"/>
        <end position="861"/>
    </location>
</feature>
<evidence type="ECO:0000313" key="6">
    <source>
        <dbReference type="EMBL" id="GIX64542.1"/>
    </source>
</evidence>
<dbReference type="GO" id="GO:0005886">
    <property type="term" value="C:plasma membrane"/>
    <property type="evidence" value="ECO:0007669"/>
    <property type="project" value="UniProtKB-SubCell"/>
</dbReference>
<feature type="compositionally biased region" description="Acidic residues" evidence="3">
    <location>
        <begin position="426"/>
        <end position="437"/>
    </location>
</feature>
<dbReference type="RefSeq" id="XP_067716611.1">
    <property type="nucleotide sequence ID" value="XM_067860510.1"/>
</dbReference>
<feature type="compositionally biased region" description="Basic residues" evidence="3">
    <location>
        <begin position="698"/>
        <end position="707"/>
    </location>
</feature>
<keyword evidence="2" id="KW-1003">Cell membrane</keyword>
<feature type="compositionally biased region" description="Polar residues" evidence="3">
    <location>
        <begin position="358"/>
        <end position="392"/>
    </location>
</feature>
<evidence type="ECO:0000313" key="7">
    <source>
        <dbReference type="Proteomes" id="UP001497744"/>
    </source>
</evidence>
<dbReference type="EMBL" id="BPLF01000003">
    <property type="protein sequence ID" value="GIX64542.1"/>
    <property type="molecule type" value="Genomic_DNA"/>
</dbReference>
<dbReference type="Proteomes" id="UP001497744">
    <property type="component" value="Unassembled WGS sequence"/>
</dbReference>
<comment type="subcellular location">
    <subcellularLocation>
        <location evidence="1">Cell membrane</location>
    </subcellularLocation>
</comment>
<evidence type="ECO:0000256" key="3">
    <source>
        <dbReference type="SAM" id="MobiDB-lite"/>
    </source>
</evidence>
<dbReference type="SUPFAM" id="SSF53300">
    <property type="entry name" value="vWA-like"/>
    <property type="match status" value="1"/>
</dbReference>
<dbReference type="Pfam" id="PF00092">
    <property type="entry name" value="VWA"/>
    <property type="match status" value="1"/>
</dbReference>
<dbReference type="InterPro" id="IPR050525">
    <property type="entry name" value="ECM_Assembly_Org"/>
</dbReference>
<dbReference type="InterPro" id="IPR002035">
    <property type="entry name" value="VWF_A"/>
</dbReference>
<feature type="signal peptide" evidence="4">
    <location>
        <begin position="1"/>
        <end position="23"/>
    </location>
</feature>
<gene>
    <name evidence="6" type="ORF">BcabD6B2_39770</name>
</gene>
<dbReference type="PROSITE" id="PS50234">
    <property type="entry name" value="VWFA"/>
    <property type="match status" value="1"/>
</dbReference>
<dbReference type="SUPFAM" id="SSF82895">
    <property type="entry name" value="TSP-1 type 1 repeat"/>
    <property type="match status" value="1"/>
</dbReference>
<evidence type="ECO:0000256" key="1">
    <source>
        <dbReference type="ARBA" id="ARBA00004236"/>
    </source>
</evidence>
<evidence type="ECO:0000256" key="4">
    <source>
        <dbReference type="SAM" id="SignalP"/>
    </source>
</evidence>
<reference evidence="6 7" key="1">
    <citation type="submission" date="2021-06" db="EMBL/GenBank/DDBJ databases">
        <title>Genome sequence of Babesia caballi.</title>
        <authorList>
            <person name="Yamagishi J."/>
            <person name="Kidaka T."/>
            <person name="Ochi A."/>
        </authorList>
    </citation>
    <scope>NUCLEOTIDE SEQUENCE [LARGE SCALE GENOMIC DNA]</scope>
    <source>
        <strain evidence="6">USDA-D6B2</strain>
    </source>
</reference>
<sequence length="917" mass="99205">MIGFSKLLAFVPMVHLMLSSVSGHRSNAMMPAGGDLPKGCRRQMDFSLVVDESGSIKEKEWATLIPFLEQIIRSLDLDNSDIRLSITTFSTPVRTIITFLDRAASSTRLALEKLEEMKKTKPGNGMTYTGHGLNFVRKAVLPYGRKNVPKAVLIITDGGSTDPAYTAQMAAMLRDEGVYVMVIGVGDVNIPECRGMVGCDGVMDCPMFKHTNWGGIIGVFSQFMTEVCLTLPSDAVCQPVWSPWSECTAECNSSGTRTRSVLRLDTVTKATYGTNGQQGRTCQDQLANYAPQSEHCTYKCPTTMHTRTYGRDTPAPPVTARTADIPDATVATRPAPTPAPENQFNSDGPQGDKPSGDSGHNSDYNPGYNSDGNSDYNPGYNSDGNSDGNSEEPTTPTAPITPPAPEQQDKPDYHHSADPTQKHGEYDEDSFHDDDDHESPLGPTHHTGGSSNDPEPRNGGQVKLRGDMNPEEEDGDDRYPDEEDMDTKWEEEERKARDVMEELKRAVDAKQRRLAMLHAEMDSTQGGVAEEGTATPPLATGGTNLQGEAALTGSADAAAETPYFPEASTAEAKQTDGEAKTEESTRRSSNTTKIAGGAVLGLLLLGAGGGYAMYKKTKAPTIAADAGDYAGADESAQPMKDAETYTVTEFDNNIWGEATPPVPKTRRNRQRYASASRPSPACSAKGRRVGHRCEHGGRARVLRRARRGAAGNGAREAQTHPRRRRACRVHLAPRAQRPSQDATRLPRPAVPQRHRGRPREAPRACVAADCYRCFAKRQSDANTRDCRAANHRDGGSHAPPRSRRAPGAAENESRVAPARLRPLEQALPHPRANAASDGEAGGGNRAGLLRQPRRLHPRLQHRAGGAHAQCRPARRRSPPKGGAGPRRAGAAVRDFFQQHQTLKLARAHSSSLASSAK</sequence>
<feature type="compositionally biased region" description="Basic and acidic residues" evidence="3">
    <location>
        <begin position="781"/>
        <end position="795"/>
    </location>
</feature>
<dbReference type="InterPro" id="IPR036465">
    <property type="entry name" value="vWFA_dom_sf"/>
</dbReference>
<accession>A0AAV4LY55</accession>
<feature type="compositionally biased region" description="Acidic residues" evidence="3">
    <location>
        <begin position="469"/>
        <end position="485"/>
    </location>
</feature>
<dbReference type="InterPro" id="IPR036383">
    <property type="entry name" value="TSP1_rpt_sf"/>
</dbReference>
<feature type="compositionally biased region" description="Low complexity" evidence="3">
    <location>
        <begin position="532"/>
        <end position="543"/>
    </location>
</feature>